<keyword evidence="8" id="KW-0479">Metal-binding</keyword>
<evidence type="ECO:0000313" key="14">
    <source>
        <dbReference type="Proteomes" id="UP000008136"/>
    </source>
</evidence>
<dbReference type="GO" id="GO:0006228">
    <property type="term" value="P:UTP biosynthetic process"/>
    <property type="evidence" value="ECO:0007669"/>
    <property type="project" value="UniProtKB-UniRule"/>
</dbReference>
<dbReference type="GeneID" id="10393551"/>
<keyword evidence="8" id="KW-0963">Cytoplasm</keyword>
<dbReference type="FunFam" id="3.30.70.141:FF:000002">
    <property type="entry name" value="Nucleoside diphosphate kinase"/>
    <property type="match status" value="1"/>
</dbReference>
<dbReference type="HAMAP" id="MF_00451">
    <property type="entry name" value="NDP_kinase"/>
    <property type="match status" value="1"/>
</dbReference>
<name>F2KPY1_ARCVS</name>
<accession>F2KPY1</accession>
<dbReference type="InterPro" id="IPR023005">
    <property type="entry name" value="Nucleoside_diP_kinase_AS"/>
</dbReference>
<dbReference type="AlphaFoldDB" id="F2KPY1"/>
<feature type="binding site" evidence="8 9">
    <location>
        <position position="112"/>
    </location>
    <ligand>
        <name>ATP</name>
        <dbReference type="ChEBI" id="CHEBI:30616"/>
    </ligand>
</feature>
<gene>
    <name evidence="8" type="primary">ndk</name>
    <name evidence="13" type="ordered locus">Arcve_0456</name>
</gene>
<evidence type="ECO:0000256" key="8">
    <source>
        <dbReference type="HAMAP-Rule" id="MF_00451"/>
    </source>
</evidence>
<keyword evidence="8" id="KW-0460">Magnesium</keyword>
<protein>
    <recommendedName>
        <fullName evidence="8 11">Nucleoside diphosphate kinase</fullName>
        <shortName evidence="8">NDK</shortName>
        <shortName evidence="8">NDP kinase</shortName>
        <ecNumber evidence="8 11">2.7.4.6</ecNumber>
    </recommendedName>
    <alternativeName>
        <fullName evidence="8">Nucleoside-2-P kinase</fullName>
    </alternativeName>
</protein>
<dbReference type="PANTHER" id="PTHR11349">
    <property type="entry name" value="NUCLEOSIDE DIPHOSPHATE KINASE"/>
    <property type="match status" value="1"/>
</dbReference>
<dbReference type="GO" id="GO:0004550">
    <property type="term" value="F:nucleoside diphosphate kinase activity"/>
    <property type="evidence" value="ECO:0007669"/>
    <property type="project" value="UniProtKB-UniRule"/>
</dbReference>
<dbReference type="SUPFAM" id="SSF54919">
    <property type="entry name" value="Nucleoside diphosphate kinase, NDK"/>
    <property type="match status" value="1"/>
</dbReference>
<keyword evidence="6 8" id="KW-0418">Kinase</keyword>
<keyword evidence="3 8" id="KW-0597">Phosphoprotein</keyword>
<feature type="binding site" evidence="8 9">
    <location>
        <position position="91"/>
    </location>
    <ligand>
        <name>ATP</name>
        <dbReference type="ChEBI" id="CHEBI:30616"/>
    </ligand>
</feature>
<dbReference type="Pfam" id="PF00334">
    <property type="entry name" value="NDK"/>
    <property type="match status" value="1"/>
</dbReference>
<evidence type="ECO:0000256" key="7">
    <source>
        <dbReference type="ARBA" id="ARBA00022840"/>
    </source>
</evidence>
<comment type="function">
    <text evidence="8">Major role in the synthesis of nucleoside triphosphates other than ATP. The ATP gamma phosphate is transferred to the NDP beta phosphate via a ping-pong mechanism, using a phosphorylated active-site intermediate.</text>
</comment>
<dbReference type="GO" id="GO:0006241">
    <property type="term" value="P:CTP biosynthetic process"/>
    <property type="evidence" value="ECO:0007669"/>
    <property type="project" value="UniProtKB-UniRule"/>
</dbReference>
<evidence type="ECO:0000256" key="2">
    <source>
        <dbReference type="ARBA" id="ARBA00008142"/>
    </source>
</evidence>
<evidence type="ECO:0000256" key="5">
    <source>
        <dbReference type="ARBA" id="ARBA00022741"/>
    </source>
</evidence>
<dbReference type="InterPro" id="IPR034907">
    <property type="entry name" value="NDK-like_dom"/>
</dbReference>
<dbReference type="eggNOG" id="arCOG04313">
    <property type="taxonomic scope" value="Archaea"/>
</dbReference>
<comment type="catalytic activity">
    <reaction evidence="8 11">
        <text>a 2'-deoxyribonucleoside 5'-diphosphate + ATP = a 2'-deoxyribonucleoside 5'-triphosphate + ADP</text>
        <dbReference type="Rhea" id="RHEA:44640"/>
        <dbReference type="ChEBI" id="CHEBI:30616"/>
        <dbReference type="ChEBI" id="CHEBI:61560"/>
        <dbReference type="ChEBI" id="CHEBI:73316"/>
        <dbReference type="ChEBI" id="CHEBI:456216"/>
        <dbReference type="EC" id="2.7.4.6"/>
    </reaction>
</comment>
<dbReference type="GO" id="GO:0005737">
    <property type="term" value="C:cytoplasm"/>
    <property type="evidence" value="ECO:0007669"/>
    <property type="project" value="UniProtKB-SubCell"/>
</dbReference>
<comment type="similarity">
    <text evidence="2 8 9 10">Belongs to the NDK family.</text>
</comment>
<dbReference type="Proteomes" id="UP000008136">
    <property type="component" value="Chromosome"/>
</dbReference>
<evidence type="ECO:0000256" key="11">
    <source>
        <dbReference type="RuleBase" id="RU004013"/>
    </source>
</evidence>
<reference evidence="13 14" key="1">
    <citation type="submission" date="2011-03" db="EMBL/GenBank/DDBJ databases">
        <title>The complete genome of Archaeoglobus veneficus SNP6.</title>
        <authorList>
            <consortium name="US DOE Joint Genome Institute (JGI-PGF)"/>
            <person name="Lucas S."/>
            <person name="Copeland A."/>
            <person name="Lapidus A."/>
            <person name="Bruce D."/>
            <person name="Goodwin L."/>
            <person name="Pitluck S."/>
            <person name="Kyrpides N."/>
            <person name="Mavromatis K."/>
            <person name="Pagani I."/>
            <person name="Ivanova N."/>
            <person name="Mikhailova N."/>
            <person name="Lu M."/>
            <person name="Detter J.C."/>
            <person name="Tapia R."/>
            <person name="Han C."/>
            <person name="Land M."/>
            <person name="Hauser L."/>
            <person name="Markowitz V."/>
            <person name="Cheng J.-F."/>
            <person name="Hugenholtz P."/>
            <person name="Woyke T."/>
            <person name="Wu D."/>
            <person name="Spring S."/>
            <person name="Brambilla E."/>
            <person name="Klenk H.-P."/>
            <person name="Eisen J.A."/>
        </authorList>
    </citation>
    <scope>NUCLEOTIDE SEQUENCE [LARGE SCALE GENOMIC DNA]</scope>
    <source>
        <strain>SNP6</strain>
    </source>
</reference>
<dbReference type="CDD" id="cd04413">
    <property type="entry name" value="NDPk_I"/>
    <property type="match status" value="1"/>
</dbReference>
<dbReference type="RefSeq" id="WP_013683162.1">
    <property type="nucleotide sequence ID" value="NC_015320.1"/>
</dbReference>
<dbReference type="KEGG" id="ave:Arcve_0456"/>
<dbReference type="NCBIfam" id="NF001908">
    <property type="entry name" value="PRK00668.1"/>
    <property type="match status" value="1"/>
</dbReference>
<dbReference type="EMBL" id="CP002588">
    <property type="protein sequence ID" value="AEA46488.1"/>
    <property type="molecule type" value="Genomic_DNA"/>
</dbReference>
<keyword evidence="7 8" id="KW-0067">ATP-binding</keyword>
<dbReference type="HOGENOM" id="CLU_060216_6_3_2"/>
<dbReference type="SMART" id="SM00562">
    <property type="entry name" value="NDK"/>
    <property type="match status" value="1"/>
</dbReference>
<evidence type="ECO:0000256" key="3">
    <source>
        <dbReference type="ARBA" id="ARBA00022553"/>
    </source>
</evidence>
<evidence type="ECO:0000256" key="1">
    <source>
        <dbReference type="ARBA" id="ARBA00001946"/>
    </source>
</evidence>
<dbReference type="OrthoDB" id="6874at2157"/>
<evidence type="ECO:0000256" key="6">
    <source>
        <dbReference type="ARBA" id="ARBA00022777"/>
    </source>
</evidence>
<comment type="catalytic activity">
    <reaction evidence="8">
        <text>a ribonucleoside 5'-diphosphate + ATP = a ribonucleoside 5'-triphosphate + ADP</text>
        <dbReference type="Rhea" id="RHEA:18113"/>
        <dbReference type="ChEBI" id="CHEBI:30616"/>
        <dbReference type="ChEBI" id="CHEBI:57930"/>
        <dbReference type="ChEBI" id="CHEBI:61557"/>
        <dbReference type="ChEBI" id="CHEBI:456216"/>
        <dbReference type="EC" id="2.7.4.6"/>
    </reaction>
</comment>
<feature type="binding site" evidence="8 9">
    <location>
        <position position="85"/>
    </location>
    <ligand>
        <name>ATP</name>
        <dbReference type="ChEBI" id="CHEBI:30616"/>
    </ligand>
</feature>
<dbReference type="PRINTS" id="PR01243">
    <property type="entry name" value="NUCDPKINASE"/>
</dbReference>
<dbReference type="Gene3D" id="3.30.70.141">
    <property type="entry name" value="Nucleoside diphosphate kinase-like domain"/>
    <property type="match status" value="1"/>
</dbReference>
<evidence type="ECO:0000256" key="9">
    <source>
        <dbReference type="PROSITE-ProRule" id="PRU00706"/>
    </source>
</evidence>
<dbReference type="PROSITE" id="PS51374">
    <property type="entry name" value="NDPK_LIKE"/>
    <property type="match status" value="1"/>
</dbReference>
<keyword evidence="8" id="KW-0546">Nucleotide metabolism</keyword>
<comment type="subcellular location">
    <subcellularLocation>
        <location evidence="8">Cytoplasm</location>
    </subcellularLocation>
</comment>
<dbReference type="InterPro" id="IPR001564">
    <property type="entry name" value="Nucleoside_diP_kinase"/>
</dbReference>
<keyword evidence="5 8" id="KW-0547">Nucleotide-binding</keyword>
<evidence type="ECO:0000313" key="13">
    <source>
        <dbReference type="EMBL" id="AEA46488.1"/>
    </source>
</evidence>
<proteinExistence type="inferred from homology"/>
<dbReference type="GO" id="GO:0046872">
    <property type="term" value="F:metal ion binding"/>
    <property type="evidence" value="ECO:0007669"/>
    <property type="project" value="UniProtKB-KW"/>
</dbReference>
<comment type="cofactor">
    <cofactor evidence="1 8">
        <name>Mg(2+)</name>
        <dbReference type="ChEBI" id="CHEBI:18420"/>
    </cofactor>
</comment>
<feature type="binding site" evidence="8 9">
    <location>
        <position position="102"/>
    </location>
    <ligand>
        <name>ATP</name>
        <dbReference type="ChEBI" id="CHEBI:30616"/>
    </ligand>
</feature>
<evidence type="ECO:0000259" key="12">
    <source>
        <dbReference type="SMART" id="SM00562"/>
    </source>
</evidence>
<organism evidence="13 14">
    <name type="scientific">Archaeoglobus veneficus (strain DSM 11195 / SNP6)</name>
    <dbReference type="NCBI Taxonomy" id="693661"/>
    <lineage>
        <taxon>Archaea</taxon>
        <taxon>Methanobacteriati</taxon>
        <taxon>Methanobacteriota</taxon>
        <taxon>Archaeoglobi</taxon>
        <taxon>Archaeoglobales</taxon>
        <taxon>Archaeoglobaceae</taxon>
        <taxon>Archaeoglobus</taxon>
    </lineage>
</organism>
<keyword evidence="4 8" id="KW-0808">Transferase</keyword>
<evidence type="ECO:0000256" key="4">
    <source>
        <dbReference type="ARBA" id="ARBA00022679"/>
    </source>
</evidence>
<dbReference type="InterPro" id="IPR036850">
    <property type="entry name" value="NDK-like_dom_sf"/>
</dbReference>
<dbReference type="GO" id="GO:0005524">
    <property type="term" value="F:ATP binding"/>
    <property type="evidence" value="ECO:0007669"/>
    <property type="project" value="UniProtKB-UniRule"/>
</dbReference>
<feature type="domain" description="Nucleoside diphosphate kinase-like" evidence="12">
    <location>
        <begin position="1"/>
        <end position="138"/>
    </location>
</feature>
<feature type="active site" description="Pros-phosphohistidine intermediate" evidence="8 9">
    <location>
        <position position="115"/>
    </location>
</feature>
<feature type="binding site" evidence="8 9">
    <location>
        <position position="57"/>
    </location>
    <ligand>
        <name>ATP</name>
        <dbReference type="ChEBI" id="CHEBI:30616"/>
    </ligand>
</feature>
<dbReference type="STRING" id="693661.Arcve_0456"/>
<dbReference type="PROSITE" id="PS00469">
    <property type="entry name" value="NDPK"/>
    <property type="match status" value="1"/>
</dbReference>
<dbReference type="EC" id="2.7.4.6" evidence="8 11"/>
<evidence type="ECO:0000256" key="10">
    <source>
        <dbReference type="RuleBase" id="RU004011"/>
    </source>
</evidence>
<keyword evidence="14" id="KW-1185">Reference proteome</keyword>
<sequence>MERTFVMVKPDGVQRGLVGEVISRLERKGLKIVGLKMMWIQEELAMEHYAEHAEKPFFQSLVDYITSGPVVAMVVEGKDAVKVVRTLVGATNPVEASPGTIRGDFGLDIGRNVVHASDSLKSAEREISLFFDAEELIDYSKSGEEWLYE</sequence>
<feature type="binding site" evidence="8 9">
    <location>
        <position position="9"/>
    </location>
    <ligand>
        <name>ATP</name>
        <dbReference type="ChEBI" id="CHEBI:30616"/>
    </ligand>
</feature>
<dbReference type="GO" id="GO:0006183">
    <property type="term" value="P:GTP biosynthetic process"/>
    <property type="evidence" value="ECO:0007669"/>
    <property type="project" value="UniProtKB-UniRule"/>
</dbReference>